<evidence type="ECO:0000313" key="7">
    <source>
        <dbReference type="Proteomes" id="UP000185984"/>
    </source>
</evidence>
<keyword evidence="3" id="KW-0378">Hydrolase</keyword>
<protein>
    <recommendedName>
        <fullName evidence="2">N-acetylmuramoyl-L-alanine amidase</fullName>
        <ecNumber evidence="2">3.5.1.28</ecNumber>
    </recommendedName>
</protein>
<organism evidence="6 7">
    <name type="scientific">Chroogloeocystis siderophila 5.2 s.c.1</name>
    <dbReference type="NCBI Taxonomy" id="247279"/>
    <lineage>
        <taxon>Bacteria</taxon>
        <taxon>Bacillati</taxon>
        <taxon>Cyanobacteriota</taxon>
        <taxon>Cyanophyceae</taxon>
        <taxon>Oscillatoriophycideae</taxon>
        <taxon>Chroococcales</taxon>
        <taxon>Chroococcaceae</taxon>
        <taxon>Chroogloeocystis</taxon>
    </lineage>
</organism>
<name>A0A1U7HHQ0_9CHRO</name>
<evidence type="ECO:0000256" key="2">
    <source>
        <dbReference type="ARBA" id="ARBA00011901"/>
    </source>
</evidence>
<dbReference type="Proteomes" id="UP000185984">
    <property type="component" value="Unassembled WGS sequence"/>
</dbReference>
<dbReference type="RefSeq" id="WP_073550975.1">
    <property type="nucleotide sequence ID" value="NZ_CAWMVK010000009.1"/>
</dbReference>
<dbReference type="EC" id="3.5.1.28" evidence="2"/>
<keyword evidence="4" id="KW-0961">Cell wall biogenesis/degradation</keyword>
<dbReference type="OrthoDB" id="505853at2"/>
<evidence type="ECO:0000256" key="3">
    <source>
        <dbReference type="ARBA" id="ARBA00022801"/>
    </source>
</evidence>
<dbReference type="GO" id="GO:0009253">
    <property type="term" value="P:peptidoglycan catabolic process"/>
    <property type="evidence" value="ECO:0007669"/>
    <property type="project" value="InterPro"/>
</dbReference>
<dbReference type="InterPro" id="IPR051206">
    <property type="entry name" value="NAMLAA_amidase_2"/>
</dbReference>
<evidence type="ECO:0000256" key="1">
    <source>
        <dbReference type="ARBA" id="ARBA00001561"/>
    </source>
</evidence>
<dbReference type="GO" id="GO:0071555">
    <property type="term" value="P:cell wall organization"/>
    <property type="evidence" value="ECO:0007669"/>
    <property type="project" value="UniProtKB-KW"/>
</dbReference>
<keyword evidence="7" id="KW-1185">Reference proteome</keyword>
<reference evidence="6 7" key="1">
    <citation type="submission" date="2016-11" db="EMBL/GenBank/DDBJ databases">
        <title>Draft Genome Sequences of Nine Cyanobacterial Strains from Diverse Habitats.</title>
        <authorList>
            <person name="Zhu T."/>
            <person name="Hou S."/>
            <person name="Lu X."/>
            <person name="Hess W.R."/>
        </authorList>
    </citation>
    <scope>NUCLEOTIDE SEQUENCE [LARGE SCALE GENOMIC DNA]</scope>
    <source>
        <strain evidence="6 7">5.2 s.c.1</strain>
    </source>
</reference>
<dbReference type="GO" id="GO:0009254">
    <property type="term" value="P:peptidoglycan turnover"/>
    <property type="evidence" value="ECO:0007669"/>
    <property type="project" value="TreeGrafter"/>
</dbReference>
<evidence type="ECO:0000259" key="5">
    <source>
        <dbReference type="SMART" id="SM00644"/>
    </source>
</evidence>
<dbReference type="PANTHER" id="PTHR30417">
    <property type="entry name" value="N-ACETYLMURAMOYL-L-ALANINE AMIDASE AMID"/>
    <property type="match status" value="1"/>
</dbReference>
<dbReference type="PANTHER" id="PTHR30417:SF1">
    <property type="entry name" value="N-ACETYLMURAMOYL-L-ALANINE AMIDASE AMID"/>
    <property type="match status" value="1"/>
</dbReference>
<proteinExistence type="predicted"/>
<dbReference type="STRING" id="247279.NIES1031_18570"/>
<dbReference type="Pfam" id="PF01510">
    <property type="entry name" value="Amidase_2"/>
    <property type="match status" value="1"/>
</dbReference>
<dbReference type="InterPro" id="IPR036505">
    <property type="entry name" value="Amidase/PGRP_sf"/>
</dbReference>
<dbReference type="AlphaFoldDB" id="A0A1U7HHQ0"/>
<evidence type="ECO:0000313" key="6">
    <source>
        <dbReference type="EMBL" id="OKH23110.1"/>
    </source>
</evidence>
<dbReference type="SMART" id="SM00644">
    <property type="entry name" value="Ami_2"/>
    <property type="match status" value="1"/>
</dbReference>
<comment type="catalytic activity">
    <reaction evidence="1">
        <text>Hydrolyzes the link between N-acetylmuramoyl residues and L-amino acid residues in certain cell-wall glycopeptides.</text>
        <dbReference type="EC" id="3.5.1.28"/>
    </reaction>
</comment>
<gene>
    <name evidence="6" type="ORF">NIES1031_18570</name>
</gene>
<dbReference type="Gene3D" id="3.40.80.10">
    <property type="entry name" value="Peptidoglycan recognition protein-like"/>
    <property type="match status" value="1"/>
</dbReference>
<dbReference type="GO" id="GO:0008745">
    <property type="term" value="F:N-acetylmuramoyl-L-alanine amidase activity"/>
    <property type="evidence" value="ECO:0007669"/>
    <property type="project" value="UniProtKB-EC"/>
</dbReference>
<accession>A0A1U7HHQ0</accession>
<feature type="domain" description="N-acetylmuramoyl-L-alanine amidase" evidence="5">
    <location>
        <begin position="85"/>
        <end position="238"/>
    </location>
</feature>
<dbReference type="SUPFAM" id="SSF55846">
    <property type="entry name" value="N-acetylmuramoyl-L-alanine amidase-like"/>
    <property type="match status" value="1"/>
</dbReference>
<dbReference type="InterPro" id="IPR002502">
    <property type="entry name" value="Amidase_domain"/>
</dbReference>
<dbReference type="CDD" id="cd06583">
    <property type="entry name" value="PGRP"/>
    <property type="match status" value="1"/>
</dbReference>
<evidence type="ECO:0000256" key="4">
    <source>
        <dbReference type="ARBA" id="ARBA00023316"/>
    </source>
</evidence>
<dbReference type="EMBL" id="MRCC01000017">
    <property type="protein sequence ID" value="OKH23110.1"/>
    <property type="molecule type" value="Genomic_DNA"/>
</dbReference>
<sequence length="260" mass="29165">MRRSVWIRVVISIILVCFFTISLAARNTDSREEVTTATPVKTWNQPIYPQAIATPLETVNIAQTGYQPKYKVIPVHPTNYGLRLTTDINGVSVSNQPIIVLHETVSSAASTINFFQTPHYEESKQASYHALIELDGTVVYLVPPEFRAFGAGNSVFDGASGPEAVQTHPNFPPSVNNFAYHAALETPPSGRNNTRRHSGYTEEQYRSLAWLIAQSSVPEDRITTHRAVDRSGTRIDPRSFNMNKFLQILREYKQQSSRNT</sequence>
<comment type="caution">
    <text evidence="6">The sequence shown here is derived from an EMBL/GenBank/DDBJ whole genome shotgun (WGS) entry which is preliminary data.</text>
</comment>